<dbReference type="InterPro" id="IPR014327">
    <property type="entry name" value="RNA_pol_sigma70_bacteroid"/>
</dbReference>
<keyword evidence="8" id="KW-1185">Reference proteome</keyword>
<dbReference type="Gene3D" id="1.10.10.10">
    <property type="entry name" value="Winged helix-like DNA-binding domain superfamily/Winged helix DNA-binding domain"/>
    <property type="match status" value="1"/>
</dbReference>
<dbReference type="GO" id="GO:0016987">
    <property type="term" value="F:sigma factor activity"/>
    <property type="evidence" value="ECO:0007669"/>
    <property type="project" value="UniProtKB-KW"/>
</dbReference>
<evidence type="ECO:0000256" key="3">
    <source>
        <dbReference type="ARBA" id="ARBA00023082"/>
    </source>
</evidence>
<organism evidence="7 8">
    <name type="scientific">Portibacter lacus</name>
    <dbReference type="NCBI Taxonomy" id="1099794"/>
    <lineage>
        <taxon>Bacteria</taxon>
        <taxon>Pseudomonadati</taxon>
        <taxon>Bacteroidota</taxon>
        <taxon>Saprospiria</taxon>
        <taxon>Saprospirales</taxon>
        <taxon>Haliscomenobacteraceae</taxon>
        <taxon>Portibacter</taxon>
    </lineage>
</organism>
<accession>A0AA37SUA2</accession>
<dbReference type="GO" id="GO:0000428">
    <property type="term" value="C:DNA-directed RNA polymerase complex"/>
    <property type="evidence" value="ECO:0007669"/>
    <property type="project" value="UniProtKB-KW"/>
</dbReference>
<evidence type="ECO:0000313" key="8">
    <source>
        <dbReference type="Proteomes" id="UP001156666"/>
    </source>
</evidence>
<dbReference type="GO" id="GO:0006352">
    <property type="term" value="P:DNA-templated transcription initiation"/>
    <property type="evidence" value="ECO:0007669"/>
    <property type="project" value="InterPro"/>
</dbReference>
<feature type="domain" description="RNA polymerase sigma-70 region 2" evidence="5">
    <location>
        <begin position="13"/>
        <end position="78"/>
    </location>
</feature>
<dbReference type="Gene3D" id="1.10.1740.10">
    <property type="match status" value="1"/>
</dbReference>
<comment type="caution">
    <text evidence="7">The sequence shown here is derived from an EMBL/GenBank/DDBJ whole genome shotgun (WGS) entry which is preliminary data.</text>
</comment>
<dbReference type="InterPro" id="IPR013324">
    <property type="entry name" value="RNA_pol_sigma_r3/r4-like"/>
</dbReference>
<dbReference type="CDD" id="cd06171">
    <property type="entry name" value="Sigma70_r4"/>
    <property type="match status" value="1"/>
</dbReference>
<keyword evidence="2" id="KW-0805">Transcription regulation</keyword>
<sequence length="174" mass="20476">MIFSSKEEYKEVFEEYYNPLCNFAFKFVNSADAAEDIVQEVFVQMWQKRNQINIKSGIKSYLFQSTRNKAIETIRRSKLKNDYVNEELYKSEKSYEIEVEADNYLLKEQLNKSIRQLPPKCQQIFVLSKMNGLTYGEIAEELNLSVKTVENQIGRGLKLLRGMLTKMRSDNENK</sequence>
<comment type="similarity">
    <text evidence="1">Belongs to the sigma-70 factor family. ECF subfamily.</text>
</comment>
<evidence type="ECO:0000256" key="4">
    <source>
        <dbReference type="ARBA" id="ARBA00023163"/>
    </source>
</evidence>
<keyword evidence="4" id="KW-0804">Transcription</keyword>
<evidence type="ECO:0000259" key="6">
    <source>
        <dbReference type="Pfam" id="PF08281"/>
    </source>
</evidence>
<dbReference type="PANTHER" id="PTHR43133">
    <property type="entry name" value="RNA POLYMERASE ECF-TYPE SIGMA FACTO"/>
    <property type="match status" value="1"/>
</dbReference>
<dbReference type="NCBIfam" id="TIGR02985">
    <property type="entry name" value="Sig70_bacteroi1"/>
    <property type="match status" value="1"/>
</dbReference>
<dbReference type="Pfam" id="PF08281">
    <property type="entry name" value="Sigma70_r4_2"/>
    <property type="match status" value="1"/>
</dbReference>
<feature type="domain" description="RNA polymerase sigma factor 70 region 4 type 2" evidence="6">
    <location>
        <begin position="108"/>
        <end position="160"/>
    </location>
</feature>
<dbReference type="Pfam" id="PF04542">
    <property type="entry name" value="Sigma70_r2"/>
    <property type="match status" value="1"/>
</dbReference>
<name>A0AA37SUA2_9BACT</name>
<dbReference type="GO" id="GO:0003677">
    <property type="term" value="F:DNA binding"/>
    <property type="evidence" value="ECO:0007669"/>
    <property type="project" value="InterPro"/>
</dbReference>
<evidence type="ECO:0000313" key="7">
    <source>
        <dbReference type="EMBL" id="GLR18348.1"/>
    </source>
</evidence>
<dbReference type="InterPro" id="IPR013249">
    <property type="entry name" value="RNA_pol_sigma70_r4_t2"/>
</dbReference>
<dbReference type="AlphaFoldDB" id="A0AA37SUA2"/>
<dbReference type="SUPFAM" id="SSF88659">
    <property type="entry name" value="Sigma3 and sigma4 domains of RNA polymerase sigma factors"/>
    <property type="match status" value="1"/>
</dbReference>
<evidence type="ECO:0000256" key="1">
    <source>
        <dbReference type="ARBA" id="ARBA00010641"/>
    </source>
</evidence>
<dbReference type="SUPFAM" id="SSF88946">
    <property type="entry name" value="Sigma2 domain of RNA polymerase sigma factors"/>
    <property type="match status" value="1"/>
</dbReference>
<reference evidence="7" key="1">
    <citation type="journal article" date="2014" name="Int. J. Syst. Evol. Microbiol.">
        <title>Complete genome sequence of Corynebacterium casei LMG S-19264T (=DSM 44701T), isolated from a smear-ripened cheese.</title>
        <authorList>
            <consortium name="US DOE Joint Genome Institute (JGI-PGF)"/>
            <person name="Walter F."/>
            <person name="Albersmeier A."/>
            <person name="Kalinowski J."/>
            <person name="Ruckert C."/>
        </authorList>
    </citation>
    <scope>NUCLEOTIDE SEQUENCE</scope>
    <source>
        <strain evidence="7">NBRC 108769</strain>
    </source>
</reference>
<dbReference type="InterPro" id="IPR013325">
    <property type="entry name" value="RNA_pol_sigma_r2"/>
</dbReference>
<proteinExistence type="inferred from homology"/>
<evidence type="ECO:0000256" key="2">
    <source>
        <dbReference type="ARBA" id="ARBA00023015"/>
    </source>
</evidence>
<dbReference type="InterPro" id="IPR014284">
    <property type="entry name" value="RNA_pol_sigma-70_dom"/>
</dbReference>
<reference evidence="7" key="2">
    <citation type="submission" date="2023-01" db="EMBL/GenBank/DDBJ databases">
        <title>Draft genome sequence of Portibacter lacus strain NBRC 108769.</title>
        <authorList>
            <person name="Sun Q."/>
            <person name="Mori K."/>
        </authorList>
    </citation>
    <scope>NUCLEOTIDE SEQUENCE</scope>
    <source>
        <strain evidence="7">NBRC 108769</strain>
    </source>
</reference>
<dbReference type="NCBIfam" id="TIGR02937">
    <property type="entry name" value="sigma70-ECF"/>
    <property type="match status" value="1"/>
</dbReference>
<dbReference type="InterPro" id="IPR007627">
    <property type="entry name" value="RNA_pol_sigma70_r2"/>
</dbReference>
<dbReference type="Proteomes" id="UP001156666">
    <property type="component" value="Unassembled WGS sequence"/>
</dbReference>
<protein>
    <submittedName>
        <fullName evidence="7">DNA-directed RNA polymerase sigma-70 factor</fullName>
    </submittedName>
</protein>
<dbReference type="EMBL" id="BSOH01000020">
    <property type="protein sequence ID" value="GLR18348.1"/>
    <property type="molecule type" value="Genomic_DNA"/>
</dbReference>
<gene>
    <name evidence="7" type="ORF">GCM10007940_29640</name>
</gene>
<dbReference type="InterPro" id="IPR036388">
    <property type="entry name" value="WH-like_DNA-bd_sf"/>
</dbReference>
<evidence type="ECO:0000259" key="5">
    <source>
        <dbReference type="Pfam" id="PF04542"/>
    </source>
</evidence>
<dbReference type="PANTHER" id="PTHR43133:SF46">
    <property type="entry name" value="RNA POLYMERASE SIGMA-70 FACTOR ECF SUBFAMILY"/>
    <property type="match status" value="1"/>
</dbReference>
<dbReference type="InterPro" id="IPR039425">
    <property type="entry name" value="RNA_pol_sigma-70-like"/>
</dbReference>
<keyword evidence="3" id="KW-0731">Sigma factor</keyword>
<dbReference type="RefSeq" id="WP_235293713.1">
    <property type="nucleotide sequence ID" value="NZ_BSOH01000020.1"/>
</dbReference>
<keyword evidence="7" id="KW-0240">DNA-directed RNA polymerase</keyword>